<dbReference type="AlphaFoldDB" id="H2Z0F8"/>
<evidence type="ECO:0000256" key="1">
    <source>
        <dbReference type="SAM" id="MobiDB-lite"/>
    </source>
</evidence>
<reference evidence="2" key="2">
    <citation type="submission" date="2025-08" db="UniProtKB">
        <authorList>
            <consortium name="Ensembl"/>
        </authorList>
    </citation>
    <scope>IDENTIFICATION</scope>
</reference>
<feature type="compositionally biased region" description="Polar residues" evidence="1">
    <location>
        <begin position="143"/>
        <end position="158"/>
    </location>
</feature>
<dbReference type="Proteomes" id="UP000007875">
    <property type="component" value="Unassembled WGS sequence"/>
</dbReference>
<protein>
    <submittedName>
        <fullName evidence="2">Uncharacterized protein</fullName>
    </submittedName>
</protein>
<name>H2Z0F8_CIOSA</name>
<feature type="compositionally biased region" description="Polar residues" evidence="1">
    <location>
        <begin position="125"/>
        <end position="135"/>
    </location>
</feature>
<reference evidence="2" key="3">
    <citation type="submission" date="2025-09" db="UniProtKB">
        <authorList>
            <consortium name="Ensembl"/>
        </authorList>
    </citation>
    <scope>IDENTIFICATION</scope>
</reference>
<feature type="region of interest" description="Disordered" evidence="1">
    <location>
        <begin position="96"/>
        <end position="182"/>
    </location>
</feature>
<reference evidence="3" key="1">
    <citation type="submission" date="2003-08" db="EMBL/GenBank/DDBJ databases">
        <authorList>
            <person name="Birren B."/>
            <person name="Nusbaum C."/>
            <person name="Abebe A."/>
            <person name="Abouelleil A."/>
            <person name="Adekoya E."/>
            <person name="Ait-zahra M."/>
            <person name="Allen N."/>
            <person name="Allen T."/>
            <person name="An P."/>
            <person name="Anderson M."/>
            <person name="Anderson S."/>
            <person name="Arachchi H."/>
            <person name="Armbruster J."/>
            <person name="Bachantsang P."/>
            <person name="Baldwin J."/>
            <person name="Barry A."/>
            <person name="Bayul T."/>
            <person name="Blitshsteyn B."/>
            <person name="Bloom T."/>
            <person name="Blye J."/>
            <person name="Boguslavskiy L."/>
            <person name="Borowsky M."/>
            <person name="Boukhgalter B."/>
            <person name="Brunache A."/>
            <person name="Butler J."/>
            <person name="Calixte N."/>
            <person name="Calvo S."/>
            <person name="Camarata J."/>
            <person name="Campo K."/>
            <person name="Chang J."/>
            <person name="Cheshatsang Y."/>
            <person name="Citroen M."/>
            <person name="Collymore A."/>
            <person name="Considine T."/>
            <person name="Cook A."/>
            <person name="Cooke P."/>
            <person name="Corum B."/>
            <person name="Cuomo C."/>
            <person name="David R."/>
            <person name="Dawoe T."/>
            <person name="Degray S."/>
            <person name="Dodge S."/>
            <person name="Dooley K."/>
            <person name="Dorje P."/>
            <person name="Dorjee K."/>
            <person name="Dorris L."/>
            <person name="Duffey N."/>
            <person name="Dupes A."/>
            <person name="Elkins T."/>
            <person name="Engels R."/>
            <person name="Erickson J."/>
            <person name="Farina A."/>
            <person name="Faro S."/>
            <person name="Ferreira P."/>
            <person name="Fischer H."/>
            <person name="Fitzgerald M."/>
            <person name="Foley K."/>
            <person name="Gage D."/>
            <person name="Galagan J."/>
            <person name="Gearin G."/>
            <person name="Gnerre S."/>
            <person name="Gnirke A."/>
            <person name="Goyette A."/>
            <person name="Graham J."/>
            <person name="Grandbois E."/>
            <person name="Gyaltsen K."/>
            <person name="Hafez N."/>
            <person name="Hagopian D."/>
            <person name="Hagos B."/>
            <person name="Hall J."/>
            <person name="Hatcher B."/>
            <person name="Heller A."/>
            <person name="Higgins H."/>
            <person name="Honan T."/>
            <person name="Horn A."/>
            <person name="Houde N."/>
            <person name="Hughes L."/>
            <person name="Hulme W."/>
            <person name="Husby E."/>
            <person name="Iliev I."/>
            <person name="Jaffe D."/>
            <person name="Jones C."/>
            <person name="Kamal M."/>
            <person name="Kamat A."/>
            <person name="Kamvysselis M."/>
            <person name="Karlsson E."/>
            <person name="Kells C."/>
            <person name="Kieu A."/>
            <person name="Kisner P."/>
            <person name="Kodira C."/>
            <person name="Kulbokas E."/>
            <person name="Labutti K."/>
            <person name="Lama D."/>
            <person name="Landers T."/>
            <person name="Leger J."/>
            <person name="Levine S."/>
            <person name="Lewis D."/>
            <person name="Lewis T."/>
            <person name="Lindblad-toh K."/>
            <person name="Liu X."/>
            <person name="Lokyitsang T."/>
            <person name="Lokyitsang Y."/>
            <person name="Lucien O."/>
            <person name="Lui A."/>
            <person name="Ma L.J."/>
            <person name="Mabbitt R."/>
            <person name="Macdonald J."/>
            <person name="Maclean C."/>
            <person name="Major J."/>
            <person name="Manning J."/>
            <person name="Marabella R."/>
            <person name="Maru K."/>
            <person name="Matthews C."/>
            <person name="Mauceli E."/>
            <person name="Mccarthy M."/>
            <person name="Mcdonough S."/>
            <person name="Mcghee T."/>
            <person name="Meldrim J."/>
            <person name="Meneus L."/>
            <person name="Mesirov J."/>
            <person name="Mihalev A."/>
            <person name="Mihova T."/>
            <person name="Mikkelsen T."/>
            <person name="Mlenga V."/>
            <person name="Moru K."/>
            <person name="Mozes J."/>
            <person name="Mulrain L."/>
            <person name="Munson G."/>
            <person name="Naylor J."/>
            <person name="Newes C."/>
            <person name="Nguyen C."/>
            <person name="Nguyen N."/>
            <person name="Nguyen T."/>
            <person name="Nicol R."/>
            <person name="Nielsen C."/>
            <person name="Nizzari M."/>
            <person name="Norbu C."/>
            <person name="Norbu N."/>
            <person name="O'donnell P."/>
            <person name="Okoawo O."/>
            <person name="O'leary S."/>
            <person name="Omotosho B."/>
            <person name="O'neill K."/>
            <person name="Osman S."/>
            <person name="Parker S."/>
            <person name="Perrin D."/>
            <person name="Phunkhang P."/>
            <person name="Piqani B."/>
            <person name="Purcell S."/>
            <person name="Rachupka T."/>
            <person name="Ramasamy U."/>
            <person name="Rameau R."/>
            <person name="Ray V."/>
            <person name="Raymond C."/>
            <person name="Retta R."/>
            <person name="Richardson S."/>
            <person name="Rise C."/>
            <person name="Rodriguez J."/>
            <person name="Rogers J."/>
            <person name="Rogov P."/>
            <person name="Rutman M."/>
            <person name="Schupbach R."/>
            <person name="Seaman C."/>
            <person name="Settipalli S."/>
            <person name="Sharpe T."/>
            <person name="Sheridan J."/>
            <person name="Sherpa N."/>
            <person name="Shi J."/>
            <person name="Smirnov S."/>
            <person name="Smith C."/>
            <person name="Sougnez C."/>
            <person name="Spencer B."/>
            <person name="Stalker J."/>
            <person name="Stange-thomann N."/>
            <person name="Stavropoulos S."/>
            <person name="Stetson K."/>
            <person name="Stone C."/>
            <person name="Stone S."/>
            <person name="Stubbs M."/>
            <person name="Talamas J."/>
            <person name="Tchuinga P."/>
            <person name="Tenzing P."/>
            <person name="Tesfaye S."/>
            <person name="Theodore J."/>
            <person name="Thoulutsang Y."/>
            <person name="Topham K."/>
            <person name="Towey S."/>
            <person name="Tsamla T."/>
            <person name="Tsomo N."/>
            <person name="Vallee D."/>
            <person name="Vassiliev H."/>
            <person name="Venkataraman V."/>
            <person name="Vinson J."/>
            <person name="Vo A."/>
            <person name="Wade C."/>
            <person name="Wang S."/>
            <person name="Wangchuk T."/>
            <person name="Wangdi T."/>
            <person name="Whittaker C."/>
            <person name="Wilkinson J."/>
            <person name="Wu Y."/>
            <person name="Wyman D."/>
            <person name="Yadav S."/>
            <person name="Yang S."/>
            <person name="Yang X."/>
            <person name="Yeager S."/>
            <person name="Yee E."/>
            <person name="Young G."/>
            <person name="Zainoun J."/>
            <person name="Zembeck L."/>
            <person name="Zimmer A."/>
            <person name="Zody M."/>
            <person name="Lander E."/>
        </authorList>
    </citation>
    <scope>NUCLEOTIDE SEQUENCE [LARGE SCALE GENOMIC DNA]</scope>
</reference>
<proteinExistence type="predicted"/>
<evidence type="ECO:0000313" key="3">
    <source>
        <dbReference type="Proteomes" id="UP000007875"/>
    </source>
</evidence>
<organism evidence="2 3">
    <name type="scientific">Ciona savignyi</name>
    <name type="common">Pacific transparent sea squirt</name>
    <dbReference type="NCBI Taxonomy" id="51511"/>
    <lineage>
        <taxon>Eukaryota</taxon>
        <taxon>Metazoa</taxon>
        <taxon>Chordata</taxon>
        <taxon>Tunicata</taxon>
        <taxon>Ascidiacea</taxon>
        <taxon>Phlebobranchia</taxon>
        <taxon>Cionidae</taxon>
        <taxon>Ciona</taxon>
    </lineage>
</organism>
<dbReference type="InParanoid" id="H2Z0F8"/>
<keyword evidence="3" id="KW-1185">Reference proteome</keyword>
<sequence>MVAPVNSHTNVNLSALKPYGNGVSLPRITPATRASIRRHKRPTSPLEMPRIVELEVQGGLRRAKSTIVEKLMAQPQNHYDVAQSYTSQIHLRDFKGENSDHCLPPIAPDIKRPSSIPSPQRLKSRASTKQSSRSKATSKDRTLSPTKKNPQKPETSTESDTSVSPTSERSSSRHSAALPDIN</sequence>
<dbReference type="GeneTree" id="ENSGT00390000013055"/>
<feature type="compositionally biased region" description="Low complexity" evidence="1">
    <location>
        <begin position="159"/>
        <end position="175"/>
    </location>
</feature>
<dbReference type="HOGENOM" id="CLU_1481475_0_0_1"/>
<accession>H2Z0F8</accession>
<dbReference type="Ensembl" id="ENSCSAVT00000011201.1">
    <property type="protein sequence ID" value="ENSCSAVP00000011070.1"/>
    <property type="gene ID" value="ENSCSAVG00000006476.1"/>
</dbReference>
<evidence type="ECO:0000313" key="2">
    <source>
        <dbReference type="Ensembl" id="ENSCSAVP00000011070.1"/>
    </source>
</evidence>